<dbReference type="PANTHER" id="PTHR47829:SF1">
    <property type="entry name" value="HAD FAMILY PHOSPHATASE"/>
    <property type="match status" value="1"/>
</dbReference>
<keyword evidence="3" id="KW-1185">Reference proteome</keyword>
<dbReference type="EMBL" id="CP144108">
    <property type="protein sequence ID" value="WWC92702.1"/>
    <property type="molecule type" value="Genomic_DNA"/>
</dbReference>
<proteinExistence type="predicted"/>
<dbReference type="InterPro" id="IPR041726">
    <property type="entry name" value="ACAD10_11_N"/>
</dbReference>
<accession>A0AAX4K4Z2</accession>
<dbReference type="AlphaFoldDB" id="A0AAX4K4Z2"/>
<reference evidence="2 3" key="1">
    <citation type="submission" date="2024-01" db="EMBL/GenBank/DDBJ databases">
        <title>Comparative genomics of Cryptococcus and Kwoniella reveals pathogenesis evolution and contrasting modes of karyotype evolution via chromosome fusion or intercentromeric recombination.</title>
        <authorList>
            <person name="Coelho M.A."/>
            <person name="David-Palma M."/>
            <person name="Shea T."/>
            <person name="Bowers K."/>
            <person name="McGinley-Smith S."/>
            <person name="Mohammad A.W."/>
            <person name="Gnirke A."/>
            <person name="Yurkov A.M."/>
            <person name="Nowrousian M."/>
            <person name="Sun S."/>
            <person name="Cuomo C.A."/>
            <person name="Heitman J."/>
        </authorList>
    </citation>
    <scope>NUCLEOTIDE SEQUENCE [LARGE SCALE GENOMIC DNA]</scope>
    <source>
        <strain evidence="2 3">CBS 6074</strain>
    </source>
</reference>
<evidence type="ECO:0000313" key="2">
    <source>
        <dbReference type="EMBL" id="WWC92702.1"/>
    </source>
</evidence>
<dbReference type="GeneID" id="91098329"/>
<dbReference type="RefSeq" id="XP_066079464.1">
    <property type="nucleotide sequence ID" value="XM_066223367.1"/>
</dbReference>
<dbReference type="Proteomes" id="UP001355207">
    <property type="component" value="Chromosome 11"/>
</dbReference>
<name>A0AAX4K4Z2_9TREE</name>
<dbReference type="InterPro" id="IPR011009">
    <property type="entry name" value="Kinase-like_dom_sf"/>
</dbReference>
<dbReference type="CDD" id="cd05154">
    <property type="entry name" value="ACAD10_11_N-like"/>
    <property type="match status" value="1"/>
</dbReference>
<dbReference type="SUPFAM" id="SSF56112">
    <property type="entry name" value="Protein kinase-like (PK-like)"/>
    <property type="match status" value="1"/>
</dbReference>
<dbReference type="Gene3D" id="3.30.200.20">
    <property type="entry name" value="Phosphorylase Kinase, domain 1"/>
    <property type="match status" value="1"/>
</dbReference>
<dbReference type="Pfam" id="PF01636">
    <property type="entry name" value="APH"/>
    <property type="match status" value="1"/>
</dbReference>
<dbReference type="Gene3D" id="3.90.1200.10">
    <property type="match status" value="1"/>
</dbReference>
<evidence type="ECO:0000313" key="3">
    <source>
        <dbReference type="Proteomes" id="UP001355207"/>
    </source>
</evidence>
<evidence type="ECO:0000259" key="1">
    <source>
        <dbReference type="Pfam" id="PF01636"/>
    </source>
</evidence>
<dbReference type="InterPro" id="IPR002575">
    <property type="entry name" value="Aminoglycoside_PTrfase"/>
</dbReference>
<dbReference type="PANTHER" id="PTHR47829">
    <property type="entry name" value="HYDROLASE, PUTATIVE (AFU_ORTHOLOGUE AFUA_1G12880)-RELATED"/>
    <property type="match status" value="1"/>
</dbReference>
<gene>
    <name evidence="2" type="ORF">L201_007661</name>
</gene>
<dbReference type="InterPro" id="IPR052898">
    <property type="entry name" value="ACAD10-like"/>
</dbReference>
<feature type="domain" description="Aminoglycoside phosphotransferase" evidence="1">
    <location>
        <begin position="50"/>
        <end position="289"/>
    </location>
</feature>
<protein>
    <recommendedName>
        <fullName evidence="1">Aminoglycoside phosphotransferase domain-containing protein</fullName>
    </recommendedName>
</protein>
<sequence>MTSSKDDASESTGSQLSAVRSALPLDKLVQYLEKNIKGFQGPLQVKQFKSNPTYLLTPKSPSQSYVLRRAPSGPLLSPTAHRVDREYLILEALNRYNETVSSEFKVPVPKVYCLCEDKDIAGASFYVMEYIKGRIFTDVRLKELSKDQRWSCWKSAIETLTKLSTIPISSLNLPSTFAPLPNQKPYFPRQVNSLLRVSELQSKAKNKDSGEEVGYIWGTKEMQKWFEDGSKALSILDAKRGEGSVVHGDYKLDNLIFHPTEPKVIGILDWELCTLGSPLADSGNLLLPFSFKPISPENLTTISRSNSKKDVMDEMTLLLGLKGLSSEETGLPQREELENWWVQGMNNGLSYHQQGKDVGTTSKWELPIPGMEWVRSWILFRLAIIAQGIAARAALGQASSAAARADSRPVFDFFGKMAWQVKLEAEKEGKARL</sequence>
<organism evidence="2 3">
    <name type="scientific">Kwoniella dendrophila CBS 6074</name>
    <dbReference type="NCBI Taxonomy" id="1295534"/>
    <lineage>
        <taxon>Eukaryota</taxon>
        <taxon>Fungi</taxon>
        <taxon>Dikarya</taxon>
        <taxon>Basidiomycota</taxon>
        <taxon>Agaricomycotina</taxon>
        <taxon>Tremellomycetes</taxon>
        <taxon>Tremellales</taxon>
        <taxon>Cryptococcaceae</taxon>
        <taxon>Kwoniella</taxon>
    </lineage>
</organism>